<evidence type="ECO:0000256" key="1">
    <source>
        <dbReference type="SAM" id="Phobius"/>
    </source>
</evidence>
<keyword evidence="1" id="KW-0812">Transmembrane</keyword>
<keyword evidence="1" id="KW-1133">Transmembrane helix</keyword>
<protein>
    <submittedName>
        <fullName evidence="2">Uncharacterized protein</fullName>
    </submittedName>
</protein>
<dbReference type="EMBL" id="JACHDS010000001">
    <property type="protein sequence ID" value="MBB6174692.1"/>
    <property type="molecule type" value="Genomic_DNA"/>
</dbReference>
<evidence type="ECO:0000313" key="3">
    <source>
        <dbReference type="Proteomes" id="UP000546642"/>
    </source>
</evidence>
<keyword evidence="1" id="KW-0472">Membrane</keyword>
<gene>
    <name evidence="2" type="ORF">HNR23_004752</name>
</gene>
<sequence length="72" mass="7878">MLARSLVAAPGSGQGAGEAGWLLNLMLLLVLLYVQIRIPFWVLRLVWAPNPGTSPIAGMLKQIAWIMAFRSM</sequence>
<keyword evidence="3" id="KW-1185">Reference proteome</keyword>
<evidence type="ECO:0000313" key="2">
    <source>
        <dbReference type="EMBL" id="MBB6174692.1"/>
    </source>
</evidence>
<organism evidence="2 3">
    <name type="scientific">Nocardiopsis mwathae</name>
    <dbReference type="NCBI Taxonomy" id="1472723"/>
    <lineage>
        <taxon>Bacteria</taxon>
        <taxon>Bacillati</taxon>
        <taxon>Actinomycetota</taxon>
        <taxon>Actinomycetes</taxon>
        <taxon>Streptosporangiales</taxon>
        <taxon>Nocardiopsidaceae</taxon>
        <taxon>Nocardiopsis</taxon>
    </lineage>
</organism>
<comment type="caution">
    <text evidence="2">The sequence shown here is derived from an EMBL/GenBank/DDBJ whole genome shotgun (WGS) entry which is preliminary data.</text>
</comment>
<dbReference type="Proteomes" id="UP000546642">
    <property type="component" value="Unassembled WGS sequence"/>
</dbReference>
<reference evidence="2 3" key="1">
    <citation type="submission" date="2020-08" db="EMBL/GenBank/DDBJ databases">
        <title>Sequencing the genomes of 1000 actinobacteria strains.</title>
        <authorList>
            <person name="Klenk H.-P."/>
        </authorList>
    </citation>
    <scope>NUCLEOTIDE SEQUENCE [LARGE SCALE GENOMIC DNA]</scope>
    <source>
        <strain evidence="2 3">DSM 46659</strain>
    </source>
</reference>
<dbReference type="AlphaFoldDB" id="A0A7X0D7I9"/>
<feature type="transmembrane region" description="Helical" evidence="1">
    <location>
        <begin position="21"/>
        <end position="40"/>
    </location>
</feature>
<proteinExistence type="predicted"/>
<name>A0A7X0D7I9_9ACTN</name>
<dbReference type="RefSeq" id="WP_184078879.1">
    <property type="nucleotide sequence ID" value="NZ_JACHDS010000001.1"/>
</dbReference>
<accession>A0A7X0D7I9</accession>